<sequence>MKKRFVFALIMTMALCSCGEEEVHQKPNRPSSAVTTTAASAEATTAASQEEAAATTTAAADTAAETTTTAAEAATETAVTEAVSAANDAAADAAGSHASLVTDDPFAGLYVDENNGLFSMTIDNVNGTDYNVKISRKTAENQSTQWYITGAFDGRAVLHYNNCSKSILTYSVDGSVASETVYTGGTGYISISERGDATGMVWSDDVDNAGSGAFFIK</sequence>
<accession>A0A1M7J1Q1</accession>
<dbReference type="AlphaFoldDB" id="A0A1M7J1Q1"/>
<evidence type="ECO:0000313" key="2">
    <source>
        <dbReference type="EMBL" id="SHM46990.1"/>
    </source>
</evidence>
<evidence type="ECO:0000313" key="3">
    <source>
        <dbReference type="Proteomes" id="UP000184394"/>
    </source>
</evidence>
<feature type="region of interest" description="Disordered" evidence="1">
    <location>
        <begin position="22"/>
        <end position="75"/>
    </location>
</feature>
<organism evidence="2 3">
    <name type="scientific">Ruminococcus flavefaciens</name>
    <dbReference type="NCBI Taxonomy" id="1265"/>
    <lineage>
        <taxon>Bacteria</taxon>
        <taxon>Bacillati</taxon>
        <taxon>Bacillota</taxon>
        <taxon>Clostridia</taxon>
        <taxon>Eubacteriales</taxon>
        <taxon>Oscillospiraceae</taxon>
        <taxon>Ruminococcus</taxon>
    </lineage>
</organism>
<feature type="compositionally biased region" description="Low complexity" evidence="1">
    <location>
        <begin position="31"/>
        <end position="75"/>
    </location>
</feature>
<dbReference type="Proteomes" id="UP000184394">
    <property type="component" value="Unassembled WGS sequence"/>
</dbReference>
<dbReference type="OrthoDB" id="1821298at2"/>
<reference evidence="2 3" key="1">
    <citation type="submission" date="2016-11" db="EMBL/GenBank/DDBJ databases">
        <authorList>
            <person name="Jaros S."/>
            <person name="Januszkiewicz K."/>
            <person name="Wedrychowicz H."/>
        </authorList>
    </citation>
    <scope>NUCLEOTIDE SEQUENCE [LARGE SCALE GENOMIC DNA]</scope>
    <source>
        <strain evidence="2 3">Y1</strain>
    </source>
</reference>
<dbReference type="EMBL" id="FRCT01000005">
    <property type="protein sequence ID" value="SHM46990.1"/>
    <property type="molecule type" value="Genomic_DNA"/>
</dbReference>
<gene>
    <name evidence="2" type="ORF">SAMN04487860_10585</name>
</gene>
<protein>
    <submittedName>
        <fullName evidence="2">Uncharacterized protein</fullName>
    </submittedName>
</protein>
<name>A0A1M7J1Q1_RUMFL</name>
<dbReference type="PROSITE" id="PS51257">
    <property type="entry name" value="PROKAR_LIPOPROTEIN"/>
    <property type="match status" value="1"/>
</dbReference>
<dbReference type="RefSeq" id="WP_072950113.1">
    <property type="nucleotide sequence ID" value="NZ_FRCT01000005.1"/>
</dbReference>
<proteinExistence type="predicted"/>
<evidence type="ECO:0000256" key="1">
    <source>
        <dbReference type="SAM" id="MobiDB-lite"/>
    </source>
</evidence>